<evidence type="ECO:0000313" key="11">
    <source>
        <dbReference type="EMBL" id="KZW01942.1"/>
    </source>
</evidence>
<evidence type="ECO:0000256" key="3">
    <source>
        <dbReference type="ARBA" id="ARBA00022692"/>
    </source>
</evidence>
<dbReference type="AlphaFoldDB" id="A0A165PBL9"/>
<keyword evidence="3 10" id="KW-0812">Transmembrane</keyword>
<dbReference type="GO" id="GO:0005787">
    <property type="term" value="C:signal peptidase complex"/>
    <property type="evidence" value="ECO:0007669"/>
    <property type="project" value="UniProtKB-UniRule"/>
</dbReference>
<evidence type="ECO:0000256" key="5">
    <source>
        <dbReference type="ARBA" id="ARBA00022968"/>
    </source>
</evidence>
<dbReference type="Proteomes" id="UP000077266">
    <property type="component" value="Unassembled WGS sequence"/>
</dbReference>
<reference evidence="11 12" key="1">
    <citation type="journal article" date="2016" name="Mol. Biol. Evol.">
        <title>Comparative Genomics of Early-Diverging Mushroom-Forming Fungi Provides Insights into the Origins of Lignocellulose Decay Capabilities.</title>
        <authorList>
            <person name="Nagy L.G."/>
            <person name="Riley R."/>
            <person name="Tritt A."/>
            <person name="Adam C."/>
            <person name="Daum C."/>
            <person name="Floudas D."/>
            <person name="Sun H."/>
            <person name="Yadav J.S."/>
            <person name="Pangilinan J."/>
            <person name="Larsson K.H."/>
            <person name="Matsuura K."/>
            <person name="Barry K."/>
            <person name="Labutti K."/>
            <person name="Kuo R."/>
            <person name="Ohm R.A."/>
            <person name="Bhattacharya S.S."/>
            <person name="Shirouzu T."/>
            <person name="Yoshinaga Y."/>
            <person name="Martin F.M."/>
            <person name="Grigoriev I.V."/>
            <person name="Hibbett D.S."/>
        </authorList>
    </citation>
    <scope>NUCLEOTIDE SEQUENCE [LARGE SCALE GENOMIC DNA]</scope>
    <source>
        <strain evidence="11 12">HHB12029</strain>
    </source>
</reference>
<evidence type="ECO:0000256" key="1">
    <source>
        <dbReference type="ARBA" id="ARBA00004648"/>
    </source>
</evidence>
<organism evidence="11 12">
    <name type="scientific">Exidia glandulosa HHB12029</name>
    <dbReference type="NCBI Taxonomy" id="1314781"/>
    <lineage>
        <taxon>Eukaryota</taxon>
        <taxon>Fungi</taxon>
        <taxon>Dikarya</taxon>
        <taxon>Basidiomycota</taxon>
        <taxon>Agaricomycotina</taxon>
        <taxon>Agaricomycetes</taxon>
        <taxon>Auriculariales</taxon>
        <taxon>Exidiaceae</taxon>
        <taxon>Exidia</taxon>
    </lineage>
</organism>
<evidence type="ECO:0000313" key="12">
    <source>
        <dbReference type="Proteomes" id="UP000077266"/>
    </source>
</evidence>
<evidence type="ECO:0000256" key="10">
    <source>
        <dbReference type="SAM" id="Phobius"/>
    </source>
</evidence>
<dbReference type="InterPro" id="IPR007653">
    <property type="entry name" value="SPC3"/>
</dbReference>
<feature type="transmembrane region" description="Helical" evidence="10">
    <location>
        <begin position="12"/>
        <end position="31"/>
    </location>
</feature>
<evidence type="ECO:0000256" key="8">
    <source>
        <dbReference type="ARBA" id="ARBA00045670"/>
    </source>
</evidence>
<comment type="subcellular location">
    <subcellularLocation>
        <location evidence="1">Endoplasmic reticulum membrane</location>
        <topology evidence="1">Single-pass type II membrane protein</topology>
    </subcellularLocation>
</comment>
<dbReference type="InParanoid" id="A0A165PBL9"/>
<dbReference type="GO" id="GO:0045047">
    <property type="term" value="P:protein targeting to ER"/>
    <property type="evidence" value="ECO:0007669"/>
    <property type="project" value="TreeGrafter"/>
</dbReference>
<evidence type="ECO:0000256" key="9">
    <source>
        <dbReference type="PIRNR" id="PIRNR016089"/>
    </source>
</evidence>
<sequence>MHTAYQRLSNVSAFLTSCAMVLVALITIASLPPPPDVSSVVNLSVAAQKVLSGRRANYGRERDYAFFKFDYSGDLRPLFDWNTKQVFLYLVADYTNSQGVHNEVVIWDRIVRRKEDARLRIADQNNKYPFKDYSTTFKNSSDVGFTMHYNIMPHVGILKYGTVGTISDRVQFPAKEAKTS</sequence>
<name>A0A165PBL9_EXIGL</name>
<dbReference type="Pfam" id="PF04573">
    <property type="entry name" value="SPC22"/>
    <property type="match status" value="1"/>
</dbReference>
<proteinExistence type="inferred from homology"/>
<dbReference type="STRING" id="1314781.A0A165PBL9"/>
<gene>
    <name evidence="11" type="ORF">EXIGLDRAFT_637675</name>
</gene>
<evidence type="ECO:0000256" key="4">
    <source>
        <dbReference type="ARBA" id="ARBA00022824"/>
    </source>
</evidence>
<dbReference type="PIRSF" id="PIRSF016089">
    <property type="entry name" value="SPC22"/>
    <property type="match status" value="1"/>
</dbReference>
<comment type="function">
    <text evidence="8">Essential component of the signal peptidase complex (SPC) which catalyzes the cleavage of N-terminal signal sequences from nascent proteins as they are translocated into the lumen of the endoplasmic reticulum. Essential for the SPC catalytic activity, possibly by stabilizing and positioning the active center of the complex close to the lumenal surface. Essential for viability.</text>
</comment>
<dbReference type="PANTHER" id="PTHR12804:SF0">
    <property type="entry name" value="SIGNAL PEPTIDASE COMPLEX SUBUNIT 3"/>
    <property type="match status" value="1"/>
</dbReference>
<comment type="similarity">
    <text evidence="2 9">Belongs to the SPCS3 family.</text>
</comment>
<dbReference type="FunCoup" id="A0A165PBL9">
    <property type="interactions" value="241"/>
</dbReference>
<dbReference type="GO" id="GO:0006465">
    <property type="term" value="P:signal peptide processing"/>
    <property type="evidence" value="ECO:0007669"/>
    <property type="project" value="UniProtKB-UniRule"/>
</dbReference>
<keyword evidence="4 9" id="KW-0256">Endoplasmic reticulum</keyword>
<dbReference type="PANTHER" id="PTHR12804">
    <property type="entry name" value="MICROSOMAL SIGNAL PEPTIDASE 23 KD SUBUNIT SPC22/23"/>
    <property type="match status" value="1"/>
</dbReference>
<evidence type="ECO:0000256" key="7">
    <source>
        <dbReference type="ARBA" id="ARBA00023136"/>
    </source>
</evidence>
<protein>
    <recommendedName>
        <fullName evidence="9">Signal peptidase subunit 3</fullName>
    </recommendedName>
</protein>
<keyword evidence="6 10" id="KW-1133">Transmembrane helix</keyword>
<evidence type="ECO:0000256" key="6">
    <source>
        <dbReference type="ARBA" id="ARBA00022989"/>
    </source>
</evidence>
<keyword evidence="5" id="KW-0735">Signal-anchor</keyword>
<keyword evidence="12" id="KW-1185">Reference proteome</keyword>
<dbReference type="PROSITE" id="PS51257">
    <property type="entry name" value="PROKAR_LIPOPROTEIN"/>
    <property type="match status" value="1"/>
</dbReference>
<keyword evidence="7 9" id="KW-0472">Membrane</keyword>
<accession>A0A165PBL9</accession>
<dbReference type="EMBL" id="KV425890">
    <property type="protein sequence ID" value="KZW01942.1"/>
    <property type="molecule type" value="Genomic_DNA"/>
</dbReference>
<evidence type="ECO:0000256" key="2">
    <source>
        <dbReference type="ARBA" id="ARBA00009289"/>
    </source>
</evidence>
<dbReference type="OrthoDB" id="10261524at2759"/>